<dbReference type="PANTHER" id="PTHR43775">
    <property type="entry name" value="FATTY ACID SYNTHASE"/>
    <property type="match status" value="1"/>
</dbReference>
<evidence type="ECO:0000256" key="1">
    <source>
        <dbReference type="ARBA" id="ARBA00022450"/>
    </source>
</evidence>
<dbReference type="InterPro" id="IPR050091">
    <property type="entry name" value="PKS_NRPS_Biosynth_Enz"/>
</dbReference>
<feature type="non-terminal residue" evidence="4">
    <location>
        <position position="470"/>
    </location>
</feature>
<dbReference type="Pfam" id="PF00107">
    <property type="entry name" value="ADH_zinc_N"/>
    <property type="match status" value="1"/>
</dbReference>
<evidence type="ECO:0000313" key="4">
    <source>
        <dbReference type="EMBL" id="CEM52765.1"/>
    </source>
</evidence>
<dbReference type="GO" id="GO:0016491">
    <property type="term" value="F:oxidoreductase activity"/>
    <property type="evidence" value="ECO:0007669"/>
    <property type="project" value="InterPro"/>
</dbReference>
<dbReference type="SUPFAM" id="SSF51735">
    <property type="entry name" value="NAD(P)-binding Rossmann-fold domains"/>
    <property type="match status" value="2"/>
</dbReference>
<dbReference type="InterPro" id="IPR013154">
    <property type="entry name" value="ADH-like_N"/>
</dbReference>
<keyword evidence="1" id="KW-0596">Phosphopantetheine</keyword>
<reference evidence="4" key="1">
    <citation type="submission" date="2014-11" db="EMBL/GenBank/DDBJ databases">
        <authorList>
            <person name="Otto D Thomas"/>
            <person name="Naeem Raeece"/>
        </authorList>
    </citation>
    <scope>NUCLEOTIDE SEQUENCE</scope>
</reference>
<dbReference type="SUPFAM" id="SSF50129">
    <property type="entry name" value="GroES-like"/>
    <property type="match status" value="1"/>
</dbReference>
<dbReference type="EMBL" id="CDMZ01005360">
    <property type="protein sequence ID" value="CEM52765.1"/>
    <property type="molecule type" value="Genomic_DNA"/>
</dbReference>
<evidence type="ECO:0000259" key="3">
    <source>
        <dbReference type="SMART" id="SM00829"/>
    </source>
</evidence>
<dbReference type="CDD" id="cd05195">
    <property type="entry name" value="enoyl_red"/>
    <property type="match status" value="1"/>
</dbReference>
<dbReference type="InterPro" id="IPR013149">
    <property type="entry name" value="ADH-like_C"/>
</dbReference>
<dbReference type="InterPro" id="IPR011032">
    <property type="entry name" value="GroES-like_sf"/>
</dbReference>
<sequence length="470" mass="50162">VQVGSVDVDMSRGVGAGVAELLQLLGQLEAEGVKARSEKSSPRPFEAELAVRDGPPGADFAGTVTRVGSGVSRVRVGDDVYGIAAGCLRTHTVTTQQLIAPKPRSLSFEQASALPVVASTVEYALRDLAKVKRGERVLIHAASGGVGLTAIQFCHRIGAVVFGTVGSEEKVEYVKGLGVRFVSSSRDPKTFESDMVSFLQGEKVDVVLNSLSGEFIDASVRLLKSGGRFLEIGKRDIWSPEKMQQVRPDVQYETIAVDHMMEGDPGWFSGMLDRIVSLVDGEQLSPLPLQTFDACSSDPQKDGVAAFRFLQRAQHIGKVVVSFPSCIRRRSGGASRDGSVERLCYIVTGGLGGLGLVVANWLLDEGAKRLVLVSRRSAPDAETAERPEMRRLQRAAAEGTVQVEMRSCDVSSAESCERLLESVCGASLAGESLKEGEGGFGIVHAAGVLADAQVKDQTEEGVRRVYASKV</sequence>
<gene>
    <name evidence="4" type="ORF">Cvel_36435</name>
</gene>
<dbReference type="SMART" id="SM00829">
    <property type="entry name" value="PKS_ER"/>
    <property type="match status" value="1"/>
</dbReference>
<evidence type="ECO:0000256" key="2">
    <source>
        <dbReference type="ARBA" id="ARBA00022553"/>
    </source>
</evidence>
<dbReference type="AlphaFoldDB" id="A0A0G4I6W1"/>
<dbReference type="InterPro" id="IPR036291">
    <property type="entry name" value="NAD(P)-bd_dom_sf"/>
</dbReference>
<proteinExistence type="predicted"/>
<dbReference type="Pfam" id="PF08240">
    <property type="entry name" value="ADH_N"/>
    <property type="match status" value="1"/>
</dbReference>
<accession>A0A0G4I6W1</accession>
<dbReference type="Gene3D" id="3.40.50.720">
    <property type="entry name" value="NAD(P)-binding Rossmann-like Domain"/>
    <property type="match status" value="2"/>
</dbReference>
<dbReference type="PANTHER" id="PTHR43775:SF37">
    <property type="entry name" value="SI:DKEY-61P9.11"/>
    <property type="match status" value="1"/>
</dbReference>
<protein>
    <recommendedName>
        <fullName evidence="3">Enoyl reductase (ER) domain-containing protein</fullName>
    </recommendedName>
</protein>
<dbReference type="GO" id="GO:0004312">
    <property type="term" value="F:fatty acid synthase activity"/>
    <property type="evidence" value="ECO:0007669"/>
    <property type="project" value="TreeGrafter"/>
</dbReference>
<dbReference type="Pfam" id="PF08659">
    <property type="entry name" value="KR"/>
    <property type="match status" value="1"/>
</dbReference>
<dbReference type="InterPro" id="IPR013968">
    <property type="entry name" value="PKS_KR"/>
</dbReference>
<keyword evidence="2" id="KW-0597">Phosphoprotein</keyword>
<organism evidence="4">
    <name type="scientific">Chromera velia CCMP2878</name>
    <dbReference type="NCBI Taxonomy" id="1169474"/>
    <lineage>
        <taxon>Eukaryota</taxon>
        <taxon>Sar</taxon>
        <taxon>Alveolata</taxon>
        <taxon>Colpodellida</taxon>
        <taxon>Chromeraceae</taxon>
        <taxon>Chromera</taxon>
    </lineage>
</organism>
<feature type="domain" description="Enoyl reductase (ER)" evidence="3">
    <location>
        <begin position="23"/>
        <end position="321"/>
    </location>
</feature>
<name>A0A0G4I6W1_9ALVE</name>
<dbReference type="Gene3D" id="3.90.180.10">
    <property type="entry name" value="Medium-chain alcohol dehydrogenases, catalytic domain"/>
    <property type="match status" value="1"/>
</dbReference>
<feature type="non-terminal residue" evidence="4">
    <location>
        <position position="1"/>
    </location>
</feature>
<dbReference type="GO" id="GO:0006633">
    <property type="term" value="P:fatty acid biosynthetic process"/>
    <property type="evidence" value="ECO:0007669"/>
    <property type="project" value="TreeGrafter"/>
</dbReference>
<dbReference type="InterPro" id="IPR020843">
    <property type="entry name" value="ER"/>
</dbReference>